<evidence type="ECO:0000259" key="1">
    <source>
        <dbReference type="Pfam" id="PF00669"/>
    </source>
</evidence>
<keyword evidence="2" id="KW-0966">Cell projection</keyword>
<dbReference type="GO" id="GO:0009424">
    <property type="term" value="C:bacterial-type flagellum hook"/>
    <property type="evidence" value="ECO:0007669"/>
    <property type="project" value="InterPro"/>
</dbReference>
<reference evidence="3" key="1">
    <citation type="journal article" date="2017" name="Proc. Natl. Acad. Sci. U.S.A.">
        <title>Simulation of Deepwater Horizon oil plume reveals substrate specialization within a complex community of hydrocarbon-degraders.</title>
        <authorList>
            <person name="Hu P."/>
            <person name="Dubinsky E.A."/>
            <person name="Probst A.J."/>
            <person name="Wang J."/>
            <person name="Sieber C.M.K."/>
            <person name="Tom L.M."/>
            <person name="Gardinali P."/>
            <person name="Banfield J.F."/>
            <person name="Atlas R.M."/>
            <person name="Andersen G.L."/>
        </authorList>
    </citation>
    <scope>NUCLEOTIDE SEQUENCE [LARGE SCALE GENOMIC DNA]</scope>
</reference>
<dbReference type="EMBL" id="MAAO01000016">
    <property type="protein sequence ID" value="OUR92860.1"/>
    <property type="molecule type" value="Genomic_DNA"/>
</dbReference>
<dbReference type="Gene3D" id="1.20.1330.10">
    <property type="entry name" value="f41 fragment of flagellin, N-terminal domain"/>
    <property type="match status" value="1"/>
</dbReference>
<dbReference type="GO" id="GO:0005198">
    <property type="term" value="F:structural molecule activity"/>
    <property type="evidence" value="ECO:0007669"/>
    <property type="project" value="InterPro"/>
</dbReference>
<dbReference type="Pfam" id="PF00669">
    <property type="entry name" value="Flagellin_N"/>
    <property type="match status" value="1"/>
</dbReference>
<evidence type="ECO:0000313" key="3">
    <source>
        <dbReference type="Proteomes" id="UP000196531"/>
    </source>
</evidence>
<evidence type="ECO:0000313" key="2">
    <source>
        <dbReference type="EMBL" id="OUR92860.1"/>
    </source>
</evidence>
<feature type="domain" description="Flagellin N-terminal" evidence="1">
    <location>
        <begin position="4"/>
        <end position="137"/>
    </location>
</feature>
<dbReference type="InterPro" id="IPR001492">
    <property type="entry name" value="Flagellin"/>
</dbReference>
<keyword evidence="2" id="KW-0969">Cilium</keyword>
<dbReference type="NCBIfam" id="TIGR02550">
    <property type="entry name" value="flagell_flgL"/>
    <property type="match status" value="1"/>
</dbReference>
<dbReference type="SUPFAM" id="SSF64518">
    <property type="entry name" value="Phase 1 flagellin"/>
    <property type="match status" value="1"/>
</dbReference>
<dbReference type="Proteomes" id="UP000196531">
    <property type="component" value="Unassembled WGS sequence"/>
</dbReference>
<keyword evidence="2" id="KW-0282">Flagellum</keyword>
<dbReference type="PANTHER" id="PTHR42792:SF1">
    <property type="entry name" value="FLAGELLAR HOOK-ASSOCIATED PROTEIN 3"/>
    <property type="match status" value="1"/>
</dbReference>
<protein>
    <submittedName>
        <fullName evidence="2">Flagellar hook-associated protein 3</fullName>
    </submittedName>
</protein>
<gene>
    <name evidence="2" type="ORF">A9Q84_20315</name>
</gene>
<dbReference type="PANTHER" id="PTHR42792">
    <property type="entry name" value="FLAGELLIN"/>
    <property type="match status" value="1"/>
</dbReference>
<dbReference type="InterPro" id="IPR001029">
    <property type="entry name" value="Flagellin_N"/>
</dbReference>
<sequence>MTRVSENSATAALRFSLGKSKAKLENLQMKGSTLKDITRPSDNPLSNVESLSIGSNIADNKQYMRNADYALLHLNVTEKALEQLTDLVVKAKEIAISQSSDFYNEDVRKNIANEVNQLKNLAVSIANKRVGQKYIFGGFSTLKLPFDAEGKYSGDKGHSTVEVAKDFFLPINLNGHEIFFSSDDTSDKNVHPLKQINDVKESNGEELKKARDLASVQESKSHKRDNIFAQLESLSVALETNDPNLIQNLLEEFDDSVSRLITLRTRIGSIHSSVMNSKSRLESENIDSATRNSKLVDADIAEVFADITKHQSILKTTYQSSQGMINQNLMDFLR</sequence>
<dbReference type="AlphaFoldDB" id="A0A1Y5F6I3"/>
<accession>A0A1Y5F6I3</accession>
<organism evidence="2 3">
    <name type="scientific">Halobacteriovorax marinus</name>
    <dbReference type="NCBI Taxonomy" id="97084"/>
    <lineage>
        <taxon>Bacteria</taxon>
        <taxon>Pseudomonadati</taxon>
        <taxon>Bdellovibrionota</taxon>
        <taxon>Bacteriovoracia</taxon>
        <taxon>Bacteriovoracales</taxon>
        <taxon>Halobacteriovoraceae</taxon>
        <taxon>Halobacteriovorax</taxon>
    </lineage>
</organism>
<comment type="caution">
    <text evidence="2">The sequence shown here is derived from an EMBL/GenBank/DDBJ whole genome shotgun (WGS) entry which is preliminary data.</text>
</comment>
<dbReference type="GO" id="GO:0071973">
    <property type="term" value="P:bacterial-type flagellum-dependent cell motility"/>
    <property type="evidence" value="ECO:0007669"/>
    <property type="project" value="InterPro"/>
</dbReference>
<dbReference type="InterPro" id="IPR013384">
    <property type="entry name" value="Flagell_FlgL"/>
</dbReference>
<name>A0A1Y5F6I3_9BACT</name>
<proteinExistence type="predicted"/>